<dbReference type="PROSITE" id="PS00379">
    <property type="entry name" value="CDP_ALCOHOL_P_TRANSF"/>
    <property type="match status" value="1"/>
</dbReference>
<feature type="transmembrane region" description="Helical" evidence="3">
    <location>
        <begin position="177"/>
        <end position="194"/>
    </location>
</feature>
<dbReference type="Proteomes" id="UP001195483">
    <property type="component" value="Unassembled WGS sequence"/>
</dbReference>
<keyword evidence="1 2" id="KW-0808">Transferase</keyword>
<evidence type="ECO:0000313" key="5">
    <source>
        <dbReference type="Proteomes" id="UP001195483"/>
    </source>
</evidence>
<name>A0AAE0T5I7_9BIVA</name>
<keyword evidence="3" id="KW-0472">Membrane</keyword>
<dbReference type="GO" id="GO:0008654">
    <property type="term" value="P:phospholipid biosynthetic process"/>
    <property type="evidence" value="ECO:0007669"/>
    <property type="project" value="InterPro"/>
</dbReference>
<keyword evidence="3" id="KW-0812">Transmembrane</keyword>
<evidence type="ECO:0008006" key="6">
    <source>
        <dbReference type="Google" id="ProtNLM"/>
    </source>
</evidence>
<comment type="similarity">
    <text evidence="2">Belongs to the CDP-alcohol phosphatidyltransferase class-I family.</text>
</comment>
<organism evidence="4 5">
    <name type="scientific">Potamilus streckersoni</name>
    <dbReference type="NCBI Taxonomy" id="2493646"/>
    <lineage>
        <taxon>Eukaryota</taxon>
        <taxon>Metazoa</taxon>
        <taxon>Spiralia</taxon>
        <taxon>Lophotrochozoa</taxon>
        <taxon>Mollusca</taxon>
        <taxon>Bivalvia</taxon>
        <taxon>Autobranchia</taxon>
        <taxon>Heteroconchia</taxon>
        <taxon>Palaeoheterodonta</taxon>
        <taxon>Unionida</taxon>
        <taxon>Unionoidea</taxon>
        <taxon>Unionidae</taxon>
        <taxon>Ambleminae</taxon>
        <taxon>Lampsilini</taxon>
        <taxon>Potamilus</taxon>
    </lineage>
</organism>
<proteinExistence type="inferred from homology"/>
<accession>A0AAE0T5I7</accession>
<dbReference type="Gene3D" id="1.20.120.1760">
    <property type="match status" value="1"/>
</dbReference>
<dbReference type="InterPro" id="IPR048254">
    <property type="entry name" value="CDP_ALCOHOL_P_TRANSF_CS"/>
</dbReference>
<dbReference type="Pfam" id="PF01066">
    <property type="entry name" value="CDP-OH_P_transf"/>
    <property type="match status" value="1"/>
</dbReference>
<reference evidence="4" key="3">
    <citation type="submission" date="2023-05" db="EMBL/GenBank/DDBJ databases">
        <authorList>
            <person name="Smith C.H."/>
        </authorList>
    </citation>
    <scope>NUCLEOTIDE SEQUENCE</scope>
    <source>
        <strain evidence="4">CHS0354</strain>
        <tissue evidence="4">Mantle</tissue>
    </source>
</reference>
<evidence type="ECO:0000313" key="4">
    <source>
        <dbReference type="EMBL" id="KAK3604212.1"/>
    </source>
</evidence>
<keyword evidence="3" id="KW-1133">Transmembrane helix</keyword>
<dbReference type="GO" id="GO:0016780">
    <property type="term" value="F:phosphotransferase activity, for other substituted phosphate groups"/>
    <property type="evidence" value="ECO:0007669"/>
    <property type="project" value="InterPro"/>
</dbReference>
<comment type="caution">
    <text evidence="4">The sequence shown here is derived from an EMBL/GenBank/DDBJ whole genome shotgun (WGS) entry which is preliminary data.</text>
</comment>
<keyword evidence="5" id="KW-1185">Reference proteome</keyword>
<gene>
    <name evidence="4" type="ORF">CHS0354_002020</name>
</gene>
<evidence type="ECO:0000256" key="2">
    <source>
        <dbReference type="RuleBase" id="RU003750"/>
    </source>
</evidence>
<dbReference type="InterPro" id="IPR043130">
    <property type="entry name" value="CDP-OH_PTrfase_TM_dom"/>
</dbReference>
<reference evidence="4" key="2">
    <citation type="journal article" date="2021" name="Genome Biol. Evol.">
        <title>Developing a high-quality reference genome for a parasitic bivalve with doubly uniparental inheritance (Bivalvia: Unionida).</title>
        <authorList>
            <person name="Smith C.H."/>
        </authorList>
    </citation>
    <scope>NUCLEOTIDE SEQUENCE</scope>
    <source>
        <strain evidence="4">CHS0354</strain>
        <tissue evidence="4">Mantle</tissue>
    </source>
</reference>
<reference evidence="4" key="1">
    <citation type="journal article" date="2021" name="Genome Biol. Evol.">
        <title>A High-Quality Reference Genome for a Parasitic Bivalve with Doubly Uniparental Inheritance (Bivalvia: Unionida).</title>
        <authorList>
            <person name="Smith C.H."/>
        </authorList>
    </citation>
    <scope>NUCLEOTIDE SEQUENCE</scope>
    <source>
        <strain evidence="4">CHS0354</strain>
    </source>
</reference>
<protein>
    <recommendedName>
        <fullName evidence="6">CDP-alcohol phosphatidyltransferase family protein</fullName>
    </recommendedName>
</protein>
<evidence type="ECO:0000256" key="3">
    <source>
        <dbReference type="SAM" id="Phobius"/>
    </source>
</evidence>
<dbReference type="AlphaFoldDB" id="A0AAE0T5I7"/>
<dbReference type="EMBL" id="JAEAOA010000186">
    <property type="protein sequence ID" value="KAK3604212.1"/>
    <property type="molecule type" value="Genomic_DNA"/>
</dbReference>
<dbReference type="InterPro" id="IPR000462">
    <property type="entry name" value="CDP-OH_P_trans"/>
</dbReference>
<feature type="transmembrane region" description="Helical" evidence="3">
    <location>
        <begin position="80"/>
        <end position="103"/>
    </location>
</feature>
<evidence type="ECO:0000256" key="1">
    <source>
        <dbReference type="ARBA" id="ARBA00022679"/>
    </source>
</evidence>
<feature type="transmembrane region" description="Helical" evidence="3">
    <location>
        <begin position="109"/>
        <end position="132"/>
    </location>
</feature>
<feature type="transmembrane region" description="Helical" evidence="3">
    <location>
        <begin position="148"/>
        <end position="171"/>
    </location>
</feature>
<feature type="transmembrane region" description="Helical" evidence="3">
    <location>
        <begin position="33"/>
        <end position="60"/>
    </location>
</feature>
<dbReference type="GO" id="GO:0016020">
    <property type="term" value="C:membrane"/>
    <property type="evidence" value="ECO:0007669"/>
    <property type="project" value="InterPro"/>
</dbReference>
<sequence>MLDISARKLVDPILDKIAVVCIRLKITANAVTLIGFGFGVLACVAVSQGMLIPALVLMSVNRILDGLDGMIARRTVSGQLGGFLDIVCDFLFYSGYVFAFAVYRPEFALWAALLIYSFVATGATFLTYALFLEKNKHSITADPHKKSFFYIGGLAEGTETIAVFAAFTIFADYFPQISAIFAGICWVTALTRIYEGYKLLKNR</sequence>